<dbReference type="AlphaFoldDB" id="A0A7R7VJH7"/>
<keyword evidence="3" id="KW-1185">Reference proteome</keyword>
<dbReference type="EMBL" id="AP024417">
    <property type="protein sequence ID" value="BCR85846.1"/>
    <property type="molecule type" value="Genomic_DNA"/>
</dbReference>
<accession>A0A7R7VJH7</accession>
<gene>
    <name evidence="2" type="ORF">ACHE_21304S</name>
</gene>
<organism evidence="2 3">
    <name type="scientific">Aspergillus chevalieri</name>
    <name type="common">Eurotium chevalieri</name>
    <dbReference type="NCBI Taxonomy" id="182096"/>
    <lineage>
        <taxon>Eukaryota</taxon>
        <taxon>Fungi</taxon>
        <taxon>Dikarya</taxon>
        <taxon>Ascomycota</taxon>
        <taxon>Pezizomycotina</taxon>
        <taxon>Eurotiomycetes</taxon>
        <taxon>Eurotiomycetidae</taxon>
        <taxon>Eurotiales</taxon>
        <taxon>Aspergillaceae</taxon>
        <taxon>Aspergillus</taxon>
        <taxon>Aspergillus subgen. Aspergillus</taxon>
    </lineage>
</organism>
<reference evidence="2" key="2">
    <citation type="submission" date="2021-02" db="EMBL/GenBank/DDBJ databases">
        <title>Aspergillus chevalieri M1 genome sequence.</title>
        <authorList>
            <person name="Kadooka C."/>
            <person name="Mori K."/>
            <person name="Futagami T."/>
        </authorList>
    </citation>
    <scope>NUCLEOTIDE SEQUENCE</scope>
    <source>
        <strain evidence="2">M1</strain>
    </source>
</reference>
<feature type="signal peptide" evidence="1">
    <location>
        <begin position="1"/>
        <end position="20"/>
    </location>
</feature>
<keyword evidence="1" id="KW-0732">Signal</keyword>
<evidence type="ECO:0000313" key="2">
    <source>
        <dbReference type="EMBL" id="BCR85846.1"/>
    </source>
</evidence>
<name>A0A7R7VJH7_ASPCH</name>
<evidence type="ECO:0000313" key="3">
    <source>
        <dbReference type="Proteomes" id="UP000637239"/>
    </source>
</evidence>
<dbReference type="RefSeq" id="XP_043134368.1">
    <property type="nucleotide sequence ID" value="XM_043275372.1"/>
</dbReference>
<proteinExistence type="predicted"/>
<reference evidence="2" key="1">
    <citation type="submission" date="2021-01" db="EMBL/GenBank/DDBJ databases">
        <authorList>
            <consortium name="Aspergillus chevalieri M1 genome sequencing consortium"/>
            <person name="Kazuki M."/>
            <person name="Futagami T."/>
        </authorList>
    </citation>
    <scope>NUCLEOTIDE SEQUENCE</scope>
    <source>
        <strain evidence="2">M1</strain>
    </source>
</reference>
<dbReference type="Proteomes" id="UP000637239">
    <property type="component" value="Chromosome 2"/>
</dbReference>
<feature type="chain" id="PRO_5030689164" evidence="1">
    <location>
        <begin position="21"/>
        <end position="122"/>
    </location>
</feature>
<dbReference type="KEGG" id="ache:ACHE_21304S"/>
<sequence length="122" mass="12683">MKFFSGLSLTLGILASGVTASPPVGTVTVQLANDQSGANANVKVPTDNSPHPIGTLWAHTSVASGSVVSASSAQLNQFNQDTVCKIVQAHSHVDATLNSRQTWVSLTDGNVMDLTHGFIVCH</sequence>
<dbReference type="GeneID" id="66980205"/>
<protein>
    <submittedName>
        <fullName evidence="2">Uncharacterized protein</fullName>
    </submittedName>
</protein>
<evidence type="ECO:0000256" key="1">
    <source>
        <dbReference type="SAM" id="SignalP"/>
    </source>
</evidence>